<dbReference type="RefSeq" id="WP_132420395.1">
    <property type="nucleotide sequence ID" value="NZ_SKFG01000043.1"/>
</dbReference>
<proteinExistence type="predicted"/>
<organism evidence="1 2">
    <name type="scientific">Paenibacillus albiflavus</name>
    <dbReference type="NCBI Taxonomy" id="2545760"/>
    <lineage>
        <taxon>Bacteria</taxon>
        <taxon>Bacillati</taxon>
        <taxon>Bacillota</taxon>
        <taxon>Bacilli</taxon>
        <taxon>Bacillales</taxon>
        <taxon>Paenibacillaceae</taxon>
        <taxon>Paenibacillus</taxon>
    </lineage>
</organism>
<keyword evidence="2" id="KW-1185">Reference proteome</keyword>
<comment type="caution">
    <text evidence="1">The sequence shown here is derived from an EMBL/GenBank/DDBJ whole genome shotgun (WGS) entry which is preliminary data.</text>
</comment>
<dbReference type="Proteomes" id="UP000295418">
    <property type="component" value="Unassembled WGS sequence"/>
</dbReference>
<accession>A0A4R4DYU6</accession>
<dbReference type="OrthoDB" id="2476654at2"/>
<dbReference type="AlphaFoldDB" id="A0A4R4DYU6"/>
<evidence type="ECO:0000313" key="2">
    <source>
        <dbReference type="Proteomes" id="UP000295418"/>
    </source>
</evidence>
<reference evidence="1 2" key="1">
    <citation type="submission" date="2019-03" db="EMBL/GenBank/DDBJ databases">
        <authorList>
            <person name="Kim M.K.M."/>
        </authorList>
    </citation>
    <scope>NUCLEOTIDE SEQUENCE [LARGE SCALE GENOMIC DNA]</scope>
    <source>
        <strain evidence="1 2">18JY21-1</strain>
    </source>
</reference>
<name>A0A4R4DYU6_9BACL</name>
<evidence type="ECO:0000313" key="1">
    <source>
        <dbReference type="EMBL" id="TCZ70959.1"/>
    </source>
</evidence>
<dbReference type="EMBL" id="SKFG01000043">
    <property type="protein sequence ID" value="TCZ70959.1"/>
    <property type="molecule type" value="Genomic_DNA"/>
</dbReference>
<gene>
    <name evidence="1" type="ORF">E0485_23005</name>
</gene>
<protein>
    <submittedName>
        <fullName evidence="1">Uncharacterized protein</fullName>
    </submittedName>
</protein>
<sequence>MKLILYFKDSLIIHDIIEDIKEIKGDSFVGTDKELGGVDLTVVDYIVTDYEDDLQVGDTLPEGLADYSQDYIVISTEEQLGNLLLESAKDKVIISQIEDTVGALLMEVALLKGGAA</sequence>